<dbReference type="EnsemblMetazoa" id="XM_022791813">
    <property type="protein sequence ID" value="XP_022647548"/>
    <property type="gene ID" value="LOC111244574"/>
</dbReference>
<dbReference type="KEGG" id="vde:111244574"/>
<proteinExistence type="predicted"/>
<feature type="region of interest" description="Disordered" evidence="1">
    <location>
        <begin position="322"/>
        <end position="350"/>
    </location>
</feature>
<feature type="transmembrane region" description="Helical" evidence="2">
    <location>
        <begin position="387"/>
        <end position="407"/>
    </location>
</feature>
<dbReference type="Proteomes" id="UP000594260">
    <property type="component" value="Unplaced"/>
</dbReference>
<dbReference type="InParanoid" id="A0A7M7J6J5"/>
<protein>
    <submittedName>
        <fullName evidence="3">Uncharacterized protein</fullName>
    </submittedName>
</protein>
<accession>A0A7M7J6J5</accession>
<dbReference type="AlphaFoldDB" id="A0A7M7J6J5"/>
<sequence length="419" mass="45393">MFSITILRSCKFDVEFAVYMMSSSNKNETIYFSVSEAPDNCQSIQSHIEGTEDQLETGENIVSSTEHHYGDDRCRSPDLKTPCDMQCTVTSSVPPTVETQESGMLQEPIRDNESTFTVEAGGDLPLAQAKAHGVIADIANEPNTDLPTVVSGTSTADGINGDFINPPILTAEAKSEVGGTLAFELYDESNVDTVTTVEDSENMDERPGHESGDTGATRLRELQPHVDTDLNLNTARHSNDDDVDDWSVVAQAGSDDESVVEGVAVVDDRGLGDVSARNDCGPAIGEEAEAEHIVLTTHTDRGSPLFFETALKDSEDTHVKASESCLQVDNSSSLSNEGSRPVPSTVSNPLNRDALISRAPNQQVDSSQAEKTAENNEDLYGPRVWEVHAAFLMAVLAIIWIVVGEFVNRFTAWMNYAEL</sequence>
<feature type="compositionally biased region" description="Polar residues" evidence="1">
    <location>
        <begin position="324"/>
        <end position="350"/>
    </location>
</feature>
<keyword evidence="2" id="KW-1133">Transmembrane helix</keyword>
<keyword evidence="2" id="KW-0472">Membrane</keyword>
<name>A0A7M7J6J5_VARDE</name>
<evidence type="ECO:0000256" key="2">
    <source>
        <dbReference type="SAM" id="Phobius"/>
    </source>
</evidence>
<dbReference type="RefSeq" id="XP_022647548.1">
    <property type="nucleotide sequence ID" value="XM_022791813.1"/>
</dbReference>
<reference evidence="3" key="1">
    <citation type="submission" date="2021-01" db="UniProtKB">
        <authorList>
            <consortium name="EnsemblMetazoa"/>
        </authorList>
    </citation>
    <scope>IDENTIFICATION</scope>
</reference>
<evidence type="ECO:0000313" key="4">
    <source>
        <dbReference type="Proteomes" id="UP000594260"/>
    </source>
</evidence>
<evidence type="ECO:0000313" key="3">
    <source>
        <dbReference type="EnsemblMetazoa" id="XP_022647548"/>
    </source>
</evidence>
<keyword evidence="4" id="KW-1185">Reference proteome</keyword>
<dbReference type="GeneID" id="111244574"/>
<organism evidence="3 4">
    <name type="scientific">Varroa destructor</name>
    <name type="common">Honeybee mite</name>
    <dbReference type="NCBI Taxonomy" id="109461"/>
    <lineage>
        <taxon>Eukaryota</taxon>
        <taxon>Metazoa</taxon>
        <taxon>Ecdysozoa</taxon>
        <taxon>Arthropoda</taxon>
        <taxon>Chelicerata</taxon>
        <taxon>Arachnida</taxon>
        <taxon>Acari</taxon>
        <taxon>Parasitiformes</taxon>
        <taxon>Mesostigmata</taxon>
        <taxon>Gamasina</taxon>
        <taxon>Dermanyssoidea</taxon>
        <taxon>Varroidae</taxon>
        <taxon>Varroa</taxon>
    </lineage>
</organism>
<evidence type="ECO:0000256" key="1">
    <source>
        <dbReference type="SAM" id="MobiDB-lite"/>
    </source>
</evidence>
<keyword evidence="2" id="KW-0812">Transmembrane</keyword>